<dbReference type="InterPro" id="IPR011579">
    <property type="entry name" value="ATPase_dom"/>
</dbReference>
<dbReference type="PANTHER" id="PTHR34704:SF1">
    <property type="entry name" value="ATPASE"/>
    <property type="match status" value="1"/>
</dbReference>
<protein>
    <submittedName>
        <fullName evidence="3">Archaeal ATPase family protein</fullName>
    </submittedName>
</protein>
<evidence type="ECO:0000256" key="1">
    <source>
        <dbReference type="SAM" id="Phobius"/>
    </source>
</evidence>
<feature type="transmembrane region" description="Helical" evidence="1">
    <location>
        <begin position="20"/>
        <end position="44"/>
    </location>
</feature>
<dbReference type="Gene3D" id="3.40.50.300">
    <property type="entry name" value="P-loop containing nucleotide triphosphate hydrolases"/>
    <property type="match status" value="1"/>
</dbReference>
<name>A8F1T7_RICM5</name>
<evidence type="ECO:0000313" key="4">
    <source>
        <dbReference type="Proteomes" id="UP000001311"/>
    </source>
</evidence>
<evidence type="ECO:0000313" key="3">
    <source>
        <dbReference type="EMBL" id="ABV84873.1"/>
    </source>
</evidence>
<accession>A8F1T7</accession>
<dbReference type="Proteomes" id="UP000001311">
    <property type="component" value="Chromosome"/>
</dbReference>
<dbReference type="HOGENOM" id="CLU_041137_2_0_5"/>
<keyword evidence="1" id="KW-1133">Transmembrane helix</keyword>
<dbReference type="KEGG" id="rms:RMA_0723"/>
<dbReference type="PANTHER" id="PTHR34704">
    <property type="entry name" value="ATPASE"/>
    <property type="match status" value="1"/>
</dbReference>
<sequence length="528" mass="61535">MFRLVKYYYYCKITLFDLQYYIFYNILLLIIYICMLLVVIFFIIRIEKDMKIPFIGRQQELQTLSKLLKKNVASLVVIQGRRRIGKSRLVEEFAKNYTFYQFSGLPPVHETTAQSERNEFSRQLAIQTKLPELYADDWNKLFILLADKVTTSRCIILFDEISWIGSKDPDFLGKFKNAWDLYFKKNPKLLFILCGSVSSWIENNILSNTGFVGRISYRLTLDELPVQDCSKFWLKAGHYISAYEKFKVLAVTGGIPRYLEEIKPELSAEENIRDLCFIKGGALVNEFNDIFSDLFSTRSPTYKKIIQVLANGAQDIKTICNMLNIGQTGFISEYLDNLMKSGFISRDYTWHITSGEVSKLSHFRLSDNYLRFYLKYIDKNRLRIENNEFTFKSLASLPGLETIISLQFENLVLKNRKYIKECLYITPEEVISDNPFFQKKTTRYPGCQIDYLIQTKFGGLYICEIKFSKHPITYSIIDEVQKKLDRLYYPKGFSCRPVLIHVNGVHEDVIDSGFFAAIIDFGNLLTAP</sequence>
<keyword evidence="4" id="KW-1185">Reference proteome</keyword>
<keyword evidence="1" id="KW-0812">Transmembrane</keyword>
<dbReference type="EMBL" id="CP000683">
    <property type="protein sequence ID" value="ABV84873.1"/>
    <property type="molecule type" value="Genomic_DNA"/>
</dbReference>
<reference evidence="3 4" key="1">
    <citation type="journal article" date="2007" name="Genome Res.">
        <title>Lateral gene transfer between obligate intracellular bacteria: evidence from the Rickettsia massiliae genome.</title>
        <authorList>
            <person name="Blanc G."/>
            <person name="Ogata H."/>
            <person name="Robert C."/>
            <person name="Audic S."/>
            <person name="Claverie J.-M."/>
            <person name="Raoult D."/>
        </authorList>
    </citation>
    <scope>NUCLEOTIDE SEQUENCE [LARGE SCALE GENOMIC DNA]</scope>
    <source>
        <strain evidence="4">Mtu5</strain>
    </source>
</reference>
<feature type="domain" description="ATPase" evidence="2">
    <location>
        <begin position="54"/>
        <end position="262"/>
    </location>
</feature>
<gene>
    <name evidence="3" type="ordered locus">RMA_0723</name>
</gene>
<evidence type="ECO:0000259" key="2">
    <source>
        <dbReference type="Pfam" id="PF01637"/>
    </source>
</evidence>
<dbReference type="InterPro" id="IPR027417">
    <property type="entry name" value="P-loop_NTPase"/>
</dbReference>
<proteinExistence type="predicted"/>
<organism evidence="3 4">
    <name type="scientific">Rickettsia massiliae (strain Mtu5)</name>
    <dbReference type="NCBI Taxonomy" id="416276"/>
    <lineage>
        <taxon>Bacteria</taxon>
        <taxon>Pseudomonadati</taxon>
        <taxon>Pseudomonadota</taxon>
        <taxon>Alphaproteobacteria</taxon>
        <taxon>Rickettsiales</taxon>
        <taxon>Rickettsiaceae</taxon>
        <taxon>Rickettsieae</taxon>
        <taxon>Rickettsia</taxon>
        <taxon>spotted fever group</taxon>
    </lineage>
</organism>
<dbReference type="Pfam" id="PF01637">
    <property type="entry name" value="ATPase_2"/>
    <property type="match status" value="1"/>
</dbReference>
<dbReference type="SUPFAM" id="SSF52540">
    <property type="entry name" value="P-loop containing nucleoside triphosphate hydrolases"/>
    <property type="match status" value="1"/>
</dbReference>
<dbReference type="GO" id="GO:0005524">
    <property type="term" value="F:ATP binding"/>
    <property type="evidence" value="ECO:0007669"/>
    <property type="project" value="InterPro"/>
</dbReference>
<keyword evidence="1" id="KW-0472">Membrane</keyword>
<dbReference type="AlphaFoldDB" id="A8F1T7"/>